<dbReference type="AlphaFoldDB" id="A0A6J6F2H8"/>
<sequence>MASTLSNLKAMHRIFGTPVAEVYAHYVAKVERKGASVADMRAAITWLTGFDGPAIDRHLAEQTTFSDFFDLASINPNATLITGRICGVVIQNIEDPLMKKIRYLDKIVDEVAGGRPLEKVLREMPSVK</sequence>
<proteinExistence type="predicted"/>
<dbReference type="InterPro" id="IPR014580">
    <property type="entry name" value="UCP033199"/>
</dbReference>
<evidence type="ECO:0000313" key="1">
    <source>
        <dbReference type="EMBL" id="CAB4583032.1"/>
    </source>
</evidence>
<accession>A0A6J6F2H8</accession>
<reference evidence="1" key="1">
    <citation type="submission" date="2020-05" db="EMBL/GenBank/DDBJ databases">
        <authorList>
            <person name="Chiriac C."/>
            <person name="Salcher M."/>
            <person name="Ghai R."/>
            <person name="Kavagutti S V."/>
        </authorList>
    </citation>
    <scope>NUCLEOTIDE SEQUENCE</scope>
</reference>
<protein>
    <submittedName>
        <fullName evidence="1">Unannotated protein</fullName>
    </submittedName>
</protein>
<dbReference type="Gene3D" id="1.10.8.290">
    <property type="entry name" value="uncharacterized protein sp1917 domain"/>
    <property type="match status" value="1"/>
</dbReference>
<dbReference type="EMBL" id="CAEZUE010000002">
    <property type="protein sequence ID" value="CAB4583032.1"/>
    <property type="molecule type" value="Genomic_DNA"/>
</dbReference>
<name>A0A6J6F2H8_9ZZZZ</name>
<gene>
    <name evidence="1" type="ORF">UFOPK1788_00023</name>
</gene>
<dbReference type="Pfam" id="PF09966">
    <property type="entry name" value="DUF2200"/>
    <property type="match status" value="1"/>
</dbReference>
<dbReference type="InterPro" id="IPR023204">
    <property type="entry name" value="SP1917_dom_sf"/>
</dbReference>
<organism evidence="1">
    <name type="scientific">freshwater metagenome</name>
    <dbReference type="NCBI Taxonomy" id="449393"/>
    <lineage>
        <taxon>unclassified sequences</taxon>
        <taxon>metagenomes</taxon>
        <taxon>ecological metagenomes</taxon>
    </lineage>
</organism>